<name>A0A2P2LMB1_RHIMU</name>
<organism evidence="1">
    <name type="scientific">Rhizophora mucronata</name>
    <name type="common">Asiatic mangrove</name>
    <dbReference type="NCBI Taxonomy" id="61149"/>
    <lineage>
        <taxon>Eukaryota</taxon>
        <taxon>Viridiplantae</taxon>
        <taxon>Streptophyta</taxon>
        <taxon>Embryophyta</taxon>
        <taxon>Tracheophyta</taxon>
        <taxon>Spermatophyta</taxon>
        <taxon>Magnoliopsida</taxon>
        <taxon>eudicotyledons</taxon>
        <taxon>Gunneridae</taxon>
        <taxon>Pentapetalae</taxon>
        <taxon>rosids</taxon>
        <taxon>fabids</taxon>
        <taxon>Malpighiales</taxon>
        <taxon>Rhizophoraceae</taxon>
        <taxon>Rhizophora</taxon>
    </lineage>
</organism>
<dbReference type="AlphaFoldDB" id="A0A2P2LMB1"/>
<dbReference type="EMBL" id="GGEC01038575">
    <property type="protein sequence ID" value="MBX19059.1"/>
    <property type="molecule type" value="Transcribed_RNA"/>
</dbReference>
<reference evidence="1" key="1">
    <citation type="submission" date="2018-02" db="EMBL/GenBank/DDBJ databases">
        <title>Rhizophora mucronata_Transcriptome.</title>
        <authorList>
            <person name="Meera S.P."/>
            <person name="Sreeshan A."/>
            <person name="Augustine A."/>
        </authorList>
    </citation>
    <scope>NUCLEOTIDE SEQUENCE</scope>
    <source>
        <tissue evidence="1">Leaf</tissue>
    </source>
</reference>
<accession>A0A2P2LMB1</accession>
<sequence>MSTHSKNRFYESSWLIRHSRALFSCFWVFPQTVGRYLHITSRVGIRKSKSRHPPATNKIKQNIPKLLSGILEQRGILQTARPKDCPVHLIDLKTKMGNFNHILENYFI</sequence>
<proteinExistence type="predicted"/>
<protein>
    <submittedName>
        <fullName evidence="1">Uncharacterized protein</fullName>
    </submittedName>
</protein>
<evidence type="ECO:0000313" key="1">
    <source>
        <dbReference type="EMBL" id="MBX19059.1"/>
    </source>
</evidence>
<dbReference type="EMBL" id="GGEC01038564">
    <property type="protein sequence ID" value="MBX19048.1"/>
    <property type="molecule type" value="Transcribed_RNA"/>
</dbReference>